<keyword evidence="3" id="KW-1185">Reference proteome</keyword>
<name>A0A6N9YND4_9ACTN</name>
<reference evidence="2 3" key="1">
    <citation type="submission" date="2020-02" db="EMBL/GenBank/DDBJ databases">
        <authorList>
            <person name="Li X.-J."/>
            <person name="Feng X.-M."/>
        </authorList>
    </citation>
    <scope>NUCLEOTIDE SEQUENCE [LARGE SCALE GENOMIC DNA]</scope>
    <source>
        <strain evidence="2 3">CGMCC 4.7225</strain>
    </source>
</reference>
<dbReference type="Proteomes" id="UP000469185">
    <property type="component" value="Unassembled WGS sequence"/>
</dbReference>
<gene>
    <name evidence="2" type="ORF">G1H11_14185</name>
</gene>
<organism evidence="2 3">
    <name type="scientific">Phytoactinopolyspora alkaliphila</name>
    <dbReference type="NCBI Taxonomy" id="1783498"/>
    <lineage>
        <taxon>Bacteria</taxon>
        <taxon>Bacillati</taxon>
        <taxon>Actinomycetota</taxon>
        <taxon>Actinomycetes</taxon>
        <taxon>Jiangellales</taxon>
        <taxon>Jiangellaceae</taxon>
        <taxon>Phytoactinopolyspora</taxon>
    </lineage>
</organism>
<evidence type="ECO:0000313" key="2">
    <source>
        <dbReference type="EMBL" id="NED96455.1"/>
    </source>
</evidence>
<evidence type="ECO:0000256" key="1">
    <source>
        <dbReference type="SAM" id="MobiDB-lite"/>
    </source>
</evidence>
<accession>A0A6N9YND4</accession>
<dbReference type="InterPro" id="IPR021145">
    <property type="entry name" value="Portal_protein_SPP1_Gp6-like"/>
</dbReference>
<feature type="region of interest" description="Disordered" evidence="1">
    <location>
        <begin position="463"/>
        <end position="498"/>
    </location>
</feature>
<evidence type="ECO:0000313" key="3">
    <source>
        <dbReference type="Proteomes" id="UP000469185"/>
    </source>
</evidence>
<sequence>MDDLNRGPSGAADLPNDAEVLTPEWWISRLESQIEDDIPTMDLWWRYFVGDHPFPGMPEKIRQRVWNSYKAVLERSNANFMGSVIDAVAERCRPIGFRLGADSDFKADLDSWKIWQSSNMDADAPLAIETAFAKGRAFMSIWRHEGDKYPTIAAEDPGQCIVENEPGSRHRRAAALKMYVDEWTGNDCGDLFLPGWLLPFKRPSGSSQWQRDGDPIRNPGGYKGIPIVPLENRPRLTRAKLKTRKYLLWGGDSDLADVTSIQDRINETILNQVIAQWFAAFKQRYATGLVVEEEPVRDANGEIMMGSDGKPLMRPVEPFDAWLDRLWTVDSDKVKFGEFGETDLTGYLKSRERDLQDLSTIKRIPRHYLFQEGQSPSGDAIKSAETGLVAVVRRKHLTLGDPLEETNRIARIMAGDGEAAADSEMVWADPEFQTYGQLVDGVIKEFDGGLITWEEAREKLGYTPQQTARAKGQRNLESLLRTVEDEDPEGEPQLDRAA</sequence>
<proteinExistence type="predicted"/>
<comment type="caution">
    <text evidence="2">The sequence shown here is derived from an EMBL/GenBank/DDBJ whole genome shotgun (WGS) entry which is preliminary data.</text>
</comment>
<dbReference type="RefSeq" id="WP_163819243.1">
    <property type="nucleotide sequence ID" value="NZ_JAAGOB010000007.1"/>
</dbReference>
<dbReference type="EMBL" id="JAAGOB010000007">
    <property type="protein sequence ID" value="NED96455.1"/>
    <property type="molecule type" value="Genomic_DNA"/>
</dbReference>
<dbReference type="Pfam" id="PF05133">
    <property type="entry name" value="SPP1_portal"/>
    <property type="match status" value="1"/>
</dbReference>
<protein>
    <submittedName>
        <fullName evidence="2">Phage portal protein</fullName>
    </submittedName>
</protein>
<dbReference type="AlphaFoldDB" id="A0A6N9YND4"/>